<evidence type="ECO:0000313" key="3">
    <source>
        <dbReference type="Proteomes" id="UP000187203"/>
    </source>
</evidence>
<dbReference type="GO" id="GO:0005634">
    <property type="term" value="C:nucleus"/>
    <property type="evidence" value="ECO:0007669"/>
    <property type="project" value="TreeGrafter"/>
</dbReference>
<dbReference type="GO" id="GO:0006355">
    <property type="term" value="P:regulation of DNA-templated transcription"/>
    <property type="evidence" value="ECO:0007669"/>
    <property type="project" value="InterPro"/>
</dbReference>
<keyword evidence="3" id="KW-1185">Reference proteome</keyword>
<dbReference type="OrthoDB" id="298344at2759"/>
<dbReference type="AlphaFoldDB" id="A0A1R3K4V6"/>
<dbReference type="EMBL" id="AWUE01014685">
    <property type="protein sequence ID" value="OMP02120.1"/>
    <property type="molecule type" value="Genomic_DNA"/>
</dbReference>
<dbReference type="PANTHER" id="PTHR31169:SF23">
    <property type="entry name" value="OS03G0572250 PROTEIN"/>
    <property type="match status" value="1"/>
</dbReference>
<name>A0A1R3K4V6_9ROSI</name>
<dbReference type="InterPro" id="IPR040221">
    <property type="entry name" value="CDCA7/CDA7L"/>
</dbReference>
<gene>
    <name evidence="2" type="ORF">COLO4_11324</name>
</gene>
<feature type="region of interest" description="Disordered" evidence="1">
    <location>
        <begin position="1"/>
        <end position="21"/>
    </location>
</feature>
<proteinExistence type="predicted"/>
<sequence>MPTMISETQTAEASPISSDHQFHVQPNTENITQTPKMSLYELSREERIKENLQRMQQLGLKDLSNSLLKSTSQTQRRRSGRGPGSSPSGAVRRSSRLFRLQNTTPVSYSEVVLTKKYELLVDVDLELKGTEGQKTLGHHTHCSKCNAVKGQFCLQIPNIDVSSLKL</sequence>
<evidence type="ECO:0000313" key="2">
    <source>
        <dbReference type="EMBL" id="OMP02120.1"/>
    </source>
</evidence>
<dbReference type="Proteomes" id="UP000187203">
    <property type="component" value="Unassembled WGS sequence"/>
</dbReference>
<evidence type="ECO:0000256" key="1">
    <source>
        <dbReference type="SAM" id="MobiDB-lite"/>
    </source>
</evidence>
<dbReference type="PANTHER" id="PTHR31169">
    <property type="entry name" value="OS05G0300700 PROTEIN"/>
    <property type="match status" value="1"/>
</dbReference>
<reference evidence="3" key="1">
    <citation type="submission" date="2013-09" db="EMBL/GenBank/DDBJ databases">
        <title>Corchorus olitorius genome sequencing.</title>
        <authorList>
            <person name="Alam M."/>
            <person name="Haque M.S."/>
            <person name="Islam M.S."/>
            <person name="Emdad E.M."/>
            <person name="Islam M.M."/>
            <person name="Ahmed B."/>
            <person name="Halim A."/>
            <person name="Hossen Q.M.M."/>
            <person name="Hossain M.Z."/>
            <person name="Ahmed R."/>
            <person name="Khan M.M."/>
            <person name="Islam R."/>
            <person name="Rashid M.M."/>
            <person name="Khan S.A."/>
            <person name="Rahman M.S."/>
            <person name="Alam M."/>
            <person name="Yahiya A.S."/>
            <person name="Khan M.S."/>
            <person name="Azam M.S."/>
            <person name="Haque T."/>
            <person name="Lashkar M.Z.H."/>
            <person name="Akhand A.I."/>
            <person name="Morshed G."/>
            <person name="Roy S."/>
            <person name="Uddin K.S."/>
            <person name="Rabeya T."/>
            <person name="Hossain A.S."/>
            <person name="Chowdhury A."/>
            <person name="Snigdha A.R."/>
            <person name="Mortoza M.S."/>
            <person name="Matin S.A."/>
            <person name="Hoque S.M.E."/>
            <person name="Islam M.K."/>
            <person name="Roy D.K."/>
            <person name="Haider R."/>
            <person name="Moosa M.M."/>
            <person name="Elias S.M."/>
            <person name="Hasan A.M."/>
            <person name="Jahan S."/>
            <person name="Shafiuddin M."/>
            <person name="Mahmood N."/>
            <person name="Shommy N.S."/>
        </authorList>
    </citation>
    <scope>NUCLEOTIDE SEQUENCE [LARGE SCALE GENOMIC DNA]</scope>
    <source>
        <strain evidence="3">cv. O-4</strain>
    </source>
</reference>
<dbReference type="STRING" id="93759.A0A1R3K4V6"/>
<organism evidence="2 3">
    <name type="scientific">Corchorus olitorius</name>
    <dbReference type="NCBI Taxonomy" id="93759"/>
    <lineage>
        <taxon>Eukaryota</taxon>
        <taxon>Viridiplantae</taxon>
        <taxon>Streptophyta</taxon>
        <taxon>Embryophyta</taxon>
        <taxon>Tracheophyta</taxon>
        <taxon>Spermatophyta</taxon>
        <taxon>Magnoliopsida</taxon>
        <taxon>eudicotyledons</taxon>
        <taxon>Gunneridae</taxon>
        <taxon>Pentapetalae</taxon>
        <taxon>rosids</taxon>
        <taxon>malvids</taxon>
        <taxon>Malvales</taxon>
        <taxon>Malvaceae</taxon>
        <taxon>Grewioideae</taxon>
        <taxon>Apeibeae</taxon>
        <taxon>Corchorus</taxon>
    </lineage>
</organism>
<protein>
    <submittedName>
        <fullName evidence="2">Uncharacterized protein</fullName>
    </submittedName>
</protein>
<feature type="region of interest" description="Disordered" evidence="1">
    <location>
        <begin position="63"/>
        <end position="96"/>
    </location>
</feature>
<comment type="caution">
    <text evidence="2">The sequence shown here is derived from an EMBL/GenBank/DDBJ whole genome shotgun (WGS) entry which is preliminary data.</text>
</comment>
<accession>A0A1R3K4V6</accession>